<evidence type="ECO:0000313" key="16">
    <source>
        <dbReference type="Proteomes" id="UP000054166"/>
    </source>
</evidence>
<dbReference type="FunCoup" id="A0A0C3FMN3">
    <property type="interactions" value="221"/>
</dbReference>
<dbReference type="InterPro" id="IPR012164">
    <property type="entry name" value="Rpa12/Rpb9/Rpc10/TFS"/>
</dbReference>
<feature type="binding site" evidence="12">
    <location>
        <position position="60"/>
    </location>
    <ligand>
        <name>Zn(2+)</name>
        <dbReference type="ChEBI" id="CHEBI:29105"/>
        <label>2</label>
    </ligand>
</feature>
<evidence type="ECO:0000256" key="9">
    <source>
        <dbReference type="ARBA" id="ARBA00023242"/>
    </source>
</evidence>
<reference evidence="15 16" key="1">
    <citation type="submission" date="2014-04" db="EMBL/GenBank/DDBJ databases">
        <authorList>
            <consortium name="DOE Joint Genome Institute"/>
            <person name="Kuo A."/>
            <person name="Tarkka M."/>
            <person name="Buscot F."/>
            <person name="Kohler A."/>
            <person name="Nagy L.G."/>
            <person name="Floudas D."/>
            <person name="Copeland A."/>
            <person name="Barry K.W."/>
            <person name="Cichocki N."/>
            <person name="Veneault-Fourrey C."/>
            <person name="LaButti K."/>
            <person name="Lindquist E.A."/>
            <person name="Lipzen A."/>
            <person name="Lundell T."/>
            <person name="Morin E."/>
            <person name="Murat C."/>
            <person name="Sun H."/>
            <person name="Tunlid A."/>
            <person name="Henrissat B."/>
            <person name="Grigoriev I.V."/>
            <person name="Hibbett D.S."/>
            <person name="Martin F."/>
            <person name="Nordberg H.P."/>
            <person name="Cantor M.N."/>
            <person name="Hua S.X."/>
        </authorList>
    </citation>
    <scope>NUCLEOTIDE SEQUENCE [LARGE SCALE GENOMIC DNA]</scope>
    <source>
        <strain evidence="15 16">F 1598</strain>
    </source>
</reference>
<dbReference type="EMBL" id="KN833001">
    <property type="protein sequence ID" value="KIM81039.1"/>
    <property type="molecule type" value="Genomic_DNA"/>
</dbReference>
<dbReference type="Gene3D" id="2.20.25.10">
    <property type="match status" value="1"/>
</dbReference>
<keyword evidence="6 13" id="KW-0863">Zinc-finger</keyword>
<dbReference type="OrthoDB" id="282152at2759"/>
<proteinExistence type="inferred from homology"/>
<dbReference type="PROSITE" id="PS00466">
    <property type="entry name" value="ZF_TFIIS_1"/>
    <property type="match status" value="1"/>
</dbReference>
<evidence type="ECO:0000256" key="2">
    <source>
        <dbReference type="ARBA" id="ARBA00008925"/>
    </source>
</evidence>
<keyword evidence="16" id="KW-1185">Reference proteome</keyword>
<dbReference type="InParanoid" id="A0A0C3FMN3"/>
<keyword evidence="4" id="KW-0240">DNA-directed RNA polymerase</keyword>
<dbReference type="GO" id="GO:0006386">
    <property type="term" value="P:termination of RNA polymerase III transcription"/>
    <property type="evidence" value="ECO:0007669"/>
    <property type="project" value="UniProtKB-ARBA"/>
</dbReference>
<feature type="binding site" evidence="12">
    <location>
        <position position="35"/>
    </location>
    <ligand>
        <name>Zn(2+)</name>
        <dbReference type="ChEBI" id="CHEBI:29105"/>
        <label>2</label>
    </ligand>
</feature>
<evidence type="ECO:0000256" key="6">
    <source>
        <dbReference type="ARBA" id="ARBA00022771"/>
    </source>
</evidence>
<dbReference type="STRING" id="765440.A0A0C3FMN3"/>
<evidence type="ECO:0000313" key="15">
    <source>
        <dbReference type="EMBL" id="KIM81039.1"/>
    </source>
</evidence>
<accession>A0A0C3FMN3</accession>
<dbReference type="InterPro" id="IPR001222">
    <property type="entry name" value="Znf_TFIIS"/>
</dbReference>
<name>A0A0C3FMN3_PILCF</name>
<evidence type="ECO:0000256" key="1">
    <source>
        <dbReference type="ARBA" id="ARBA00004123"/>
    </source>
</evidence>
<comment type="subcellular location">
    <subcellularLocation>
        <location evidence="1">Nucleus</location>
    </subcellularLocation>
</comment>
<dbReference type="PANTHER" id="PTHR11239">
    <property type="entry name" value="DNA-DIRECTED RNA POLYMERASE"/>
    <property type="match status" value="1"/>
</dbReference>
<dbReference type="GO" id="GO:0008270">
    <property type="term" value="F:zinc ion binding"/>
    <property type="evidence" value="ECO:0007669"/>
    <property type="project" value="UniProtKB-KW"/>
</dbReference>
<dbReference type="GO" id="GO:0003676">
    <property type="term" value="F:nucleic acid binding"/>
    <property type="evidence" value="ECO:0007669"/>
    <property type="project" value="InterPro"/>
</dbReference>
<keyword evidence="8" id="KW-0804">Transcription</keyword>
<keyword evidence="5 12" id="KW-0479">Metal-binding</keyword>
<dbReference type="GO" id="GO:0005666">
    <property type="term" value="C:RNA polymerase III complex"/>
    <property type="evidence" value="ECO:0007669"/>
    <property type="project" value="TreeGrafter"/>
</dbReference>
<dbReference type="CDD" id="cd10509">
    <property type="entry name" value="Zn-ribbon_RPC11"/>
    <property type="match status" value="1"/>
</dbReference>
<evidence type="ECO:0000256" key="11">
    <source>
        <dbReference type="ARBA" id="ARBA00078207"/>
    </source>
</evidence>
<protein>
    <recommendedName>
        <fullName evidence="3">DNA-directed RNA polymerase III subunit RPC10</fullName>
    </recommendedName>
    <alternativeName>
        <fullName evidence="11">DNA-directed RNA polymerases III 12.5 kDa polypeptide</fullName>
    </alternativeName>
    <alternativeName>
        <fullName evidence="10">RNA polymerase III subunit C11</fullName>
    </alternativeName>
</protein>
<evidence type="ECO:0000256" key="3">
    <source>
        <dbReference type="ARBA" id="ARBA00020093"/>
    </source>
</evidence>
<keyword evidence="7 12" id="KW-0862">Zinc</keyword>
<dbReference type="PANTHER" id="PTHR11239:SF12">
    <property type="entry name" value="DNA-DIRECTED RNA POLYMERASE III SUBUNIT RPC10"/>
    <property type="match status" value="1"/>
</dbReference>
<evidence type="ECO:0000256" key="13">
    <source>
        <dbReference type="PROSITE-ProRule" id="PRU00472"/>
    </source>
</evidence>
<dbReference type="PROSITE" id="PS51133">
    <property type="entry name" value="ZF_TFIIS_2"/>
    <property type="match status" value="1"/>
</dbReference>
<evidence type="ECO:0000256" key="4">
    <source>
        <dbReference type="ARBA" id="ARBA00022478"/>
    </source>
</evidence>
<dbReference type="AlphaFoldDB" id="A0A0C3FMN3"/>
<feature type="binding site" evidence="12">
    <location>
        <position position="63"/>
    </location>
    <ligand>
        <name>Zn(2+)</name>
        <dbReference type="ChEBI" id="CHEBI:29105"/>
        <label>2</label>
    </ligand>
</feature>
<feature type="binding site" evidence="12">
    <location>
        <position position="32"/>
    </location>
    <ligand>
        <name>Zn(2+)</name>
        <dbReference type="ChEBI" id="CHEBI:29105"/>
        <label>2</label>
    </ligand>
</feature>
<evidence type="ECO:0000256" key="12">
    <source>
        <dbReference type="PIRSR" id="PIRSR005586-1"/>
    </source>
</evidence>
<feature type="domain" description="TFIIS-type" evidence="14">
    <location>
        <begin position="28"/>
        <end position="68"/>
    </location>
</feature>
<organism evidence="15 16">
    <name type="scientific">Piloderma croceum (strain F 1598)</name>
    <dbReference type="NCBI Taxonomy" id="765440"/>
    <lineage>
        <taxon>Eukaryota</taxon>
        <taxon>Fungi</taxon>
        <taxon>Dikarya</taxon>
        <taxon>Basidiomycota</taxon>
        <taxon>Agaricomycotina</taxon>
        <taxon>Agaricomycetes</taxon>
        <taxon>Agaricomycetidae</taxon>
        <taxon>Atheliales</taxon>
        <taxon>Atheliaceae</taxon>
        <taxon>Piloderma</taxon>
    </lineage>
</organism>
<sequence length="70" mass="8133">MTSRTRLKRKEVDDVLGGEEMWKHADSTPTSCDKCNHGRAYFLQLQIRSADEPMTTSYRCASCGYRWNEN</sequence>
<dbReference type="HOGENOM" id="CLU_093932_3_1_1"/>
<evidence type="ECO:0000256" key="7">
    <source>
        <dbReference type="ARBA" id="ARBA00022833"/>
    </source>
</evidence>
<dbReference type="PIRSF" id="PIRSF005586">
    <property type="entry name" value="RNApol_RpoM"/>
    <property type="match status" value="1"/>
</dbReference>
<dbReference type="InterPro" id="IPR034014">
    <property type="entry name" value="Zn_ribbon_RPC11_C"/>
</dbReference>
<keyword evidence="9" id="KW-0539">Nucleus</keyword>
<dbReference type="Pfam" id="PF01096">
    <property type="entry name" value="Zn_ribbon_TFIIS"/>
    <property type="match status" value="1"/>
</dbReference>
<evidence type="ECO:0000256" key="8">
    <source>
        <dbReference type="ARBA" id="ARBA00023163"/>
    </source>
</evidence>
<gene>
    <name evidence="15" type="ORF">PILCRDRAFT_821877</name>
</gene>
<dbReference type="Proteomes" id="UP000054166">
    <property type="component" value="Unassembled WGS sequence"/>
</dbReference>
<evidence type="ECO:0000256" key="5">
    <source>
        <dbReference type="ARBA" id="ARBA00022723"/>
    </source>
</evidence>
<evidence type="ECO:0000256" key="10">
    <source>
        <dbReference type="ARBA" id="ARBA00029985"/>
    </source>
</evidence>
<reference evidence="16" key="2">
    <citation type="submission" date="2015-01" db="EMBL/GenBank/DDBJ databases">
        <title>Evolutionary Origins and Diversification of the Mycorrhizal Mutualists.</title>
        <authorList>
            <consortium name="DOE Joint Genome Institute"/>
            <consortium name="Mycorrhizal Genomics Consortium"/>
            <person name="Kohler A."/>
            <person name="Kuo A."/>
            <person name="Nagy L.G."/>
            <person name="Floudas D."/>
            <person name="Copeland A."/>
            <person name="Barry K.W."/>
            <person name="Cichocki N."/>
            <person name="Veneault-Fourrey C."/>
            <person name="LaButti K."/>
            <person name="Lindquist E.A."/>
            <person name="Lipzen A."/>
            <person name="Lundell T."/>
            <person name="Morin E."/>
            <person name="Murat C."/>
            <person name="Riley R."/>
            <person name="Ohm R."/>
            <person name="Sun H."/>
            <person name="Tunlid A."/>
            <person name="Henrissat B."/>
            <person name="Grigoriev I.V."/>
            <person name="Hibbett D.S."/>
            <person name="Martin F."/>
        </authorList>
    </citation>
    <scope>NUCLEOTIDE SEQUENCE [LARGE SCALE GENOMIC DNA]</scope>
    <source>
        <strain evidence="16">F 1598</strain>
    </source>
</reference>
<dbReference type="FunFam" id="2.20.25.10:FF:000005">
    <property type="entry name" value="DNA-directed RNA polymerase subunit"/>
    <property type="match status" value="1"/>
</dbReference>
<dbReference type="SUPFAM" id="SSF57783">
    <property type="entry name" value="Zinc beta-ribbon"/>
    <property type="match status" value="1"/>
</dbReference>
<evidence type="ECO:0000259" key="14">
    <source>
        <dbReference type="PROSITE" id="PS51133"/>
    </source>
</evidence>
<dbReference type="GO" id="GO:0003899">
    <property type="term" value="F:DNA-directed RNA polymerase activity"/>
    <property type="evidence" value="ECO:0007669"/>
    <property type="project" value="InterPro"/>
</dbReference>
<dbReference type="SMART" id="SM00440">
    <property type="entry name" value="ZnF_C2C2"/>
    <property type="match status" value="1"/>
</dbReference>
<comment type="similarity">
    <text evidence="2">Belongs to the archaeal RpoM/eukaryotic RPA12/RPB9/RPC11 RNA polymerase family.</text>
</comment>